<dbReference type="InterPro" id="IPR007867">
    <property type="entry name" value="GMC_OxRtase_C"/>
</dbReference>
<dbReference type="Gene3D" id="3.50.50.60">
    <property type="entry name" value="FAD/NAD(P)-binding domain"/>
    <property type="match status" value="2"/>
</dbReference>
<sequence>MASSEGGNSRADCKAVVAAVADALFASLESEARVAEDAENADLAVFLRAAGGDRDEDVDAMLAVIQCGIIREQRGNFARFLQALTGRLGTLVLCGRLCMKFSPPFICKFSEMSVENRQAAILSWARSGNTDLRLAAKALQGAVFQPLFGRVHSNRTNPLWVAMKYPGPGSSRPGLLKSAAVEAEKIIEDAAIDLRKEAMGKRKGVAAGIEGEVLVHIKNHLLSHGLVATPTAKLAANPPADSHHSVLEVSCDAVIVGSGAGAGAVAAVMSKAGRKVILLEKSDFTHASDCSLVESEAFSTMYEHQGLFSTVDGGISVFAGSTVGGGPRINWCASFRTPDHVRKEWATVHGLPVFTSTKYTDAMDDVCKRLKVNTDVVHNPQNAKIKEGFEKLDWHSGTIPRNCTSKICSGHCCFGCAHGEKQDGVNTFLLDAAKCGAKILAPCFANRVVVEPMGESNGRKKKAVGVEASVDIGGNRVVKILIRAPLVVASCGSINTPALLLRSKIACQGNVGKHLRLHPATVVVGYYPRASGGHGSVRSWEGVMMSSYSNQAADWQGSGYGALIEVASCHPGVYCSSTPWFSAKEFKKLALRYSDAVIGLVLCRDMDSGQVTINSCGEPCLDYWPSERDRDNIVKGMQHVVRVLVSTGADTVATLNHADRTILELEESLGAEAVDAYLEKLQKLGIEKHKTVLFSAHQIGSCRMGSSPSNSVADENGECWEVQGLYICDASALPSASGVNPMISTMSTAYMNAQGIVARHPPAKGHLTCEYE</sequence>
<dbReference type="PIRSF" id="PIRSF028937">
    <property type="entry name" value="Lg_Ch_AO"/>
    <property type="match status" value="1"/>
</dbReference>
<name>A0A8S1J7E9_9CHLO</name>
<evidence type="ECO:0000256" key="12">
    <source>
        <dbReference type="PIRNR" id="PIRNR028937"/>
    </source>
</evidence>
<dbReference type="Proteomes" id="UP000708148">
    <property type="component" value="Unassembled WGS sequence"/>
</dbReference>
<dbReference type="PANTHER" id="PTHR46056">
    <property type="entry name" value="LONG-CHAIN-ALCOHOL OXIDASE"/>
    <property type="match status" value="1"/>
</dbReference>
<dbReference type="GO" id="GO:0050660">
    <property type="term" value="F:flavin adenine dinucleotide binding"/>
    <property type="evidence" value="ECO:0007669"/>
    <property type="project" value="InterPro"/>
</dbReference>
<gene>
    <name evidence="17" type="ORF">OSTQU699_LOCUS8604</name>
</gene>
<keyword evidence="6" id="KW-0285">Flavoprotein</keyword>
<evidence type="ECO:0000256" key="6">
    <source>
        <dbReference type="ARBA" id="ARBA00022630"/>
    </source>
</evidence>
<feature type="active site" description="Proton acceptor" evidence="13">
    <location>
        <position position="697"/>
    </location>
</feature>
<accession>A0A8S1J7E9</accession>
<dbReference type="InterPro" id="IPR036188">
    <property type="entry name" value="FAD/NAD-bd_sf"/>
</dbReference>
<dbReference type="Pfam" id="PF05199">
    <property type="entry name" value="GMC_oxred_C"/>
    <property type="match status" value="1"/>
</dbReference>
<comment type="function">
    <text evidence="2 12">Long-chain fatty alcohol oxidase involved in the omega-oxidation pathway of lipid degradation.</text>
</comment>
<dbReference type="EC" id="1.1.3.20" evidence="5 12"/>
<comment type="similarity">
    <text evidence="4 12">Belongs to the GMC oxidoreductase family.</text>
</comment>
<proteinExistence type="inferred from homology"/>
<dbReference type="SUPFAM" id="SSF51905">
    <property type="entry name" value="FAD/NAD(P)-binding domain"/>
    <property type="match status" value="1"/>
</dbReference>
<evidence type="ECO:0000313" key="18">
    <source>
        <dbReference type="Proteomes" id="UP000708148"/>
    </source>
</evidence>
<dbReference type="OrthoDB" id="269227at2759"/>
<evidence type="ECO:0000256" key="8">
    <source>
        <dbReference type="ARBA" id="ARBA00022827"/>
    </source>
</evidence>
<evidence type="ECO:0000256" key="3">
    <source>
        <dbReference type="ARBA" id="ARBA00004370"/>
    </source>
</evidence>
<dbReference type="PANTHER" id="PTHR46056:SF12">
    <property type="entry name" value="LONG-CHAIN-ALCOHOL OXIDASE"/>
    <property type="match status" value="1"/>
</dbReference>
<evidence type="ECO:0000256" key="14">
    <source>
        <dbReference type="PIRSR" id="PIRSR028937-2"/>
    </source>
</evidence>
<keyword evidence="8 14" id="KW-0274">FAD</keyword>
<evidence type="ECO:0000313" key="17">
    <source>
        <dbReference type="EMBL" id="CAD7703247.1"/>
    </source>
</evidence>
<keyword evidence="18" id="KW-1185">Reference proteome</keyword>
<feature type="binding site" evidence="14">
    <location>
        <begin position="251"/>
        <end position="266"/>
    </location>
    <ligand>
        <name>FAD</name>
        <dbReference type="ChEBI" id="CHEBI:57692"/>
    </ligand>
</feature>
<evidence type="ECO:0000256" key="4">
    <source>
        <dbReference type="ARBA" id="ARBA00010790"/>
    </source>
</evidence>
<protein>
    <recommendedName>
        <fullName evidence="5 12">Long-chain-alcohol oxidase</fullName>
        <ecNumber evidence="5 12">1.1.3.20</ecNumber>
    </recommendedName>
</protein>
<evidence type="ECO:0000259" key="15">
    <source>
        <dbReference type="Pfam" id="PF00732"/>
    </source>
</evidence>
<keyword evidence="9" id="KW-1133">Transmembrane helix</keyword>
<dbReference type="AlphaFoldDB" id="A0A8S1J7E9"/>
<dbReference type="GO" id="GO:0046577">
    <property type="term" value="F:long-chain-alcohol oxidase activity"/>
    <property type="evidence" value="ECO:0007669"/>
    <property type="project" value="UniProtKB-EC"/>
</dbReference>
<keyword evidence="11 12" id="KW-0472">Membrane</keyword>
<evidence type="ECO:0000256" key="10">
    <source>
        <dbReference type="ARBA" id="ARBA00023002"/>
    </source>
</evidence>
<keyword evidence="10 12" id="KW-0560">Oxidoreductase</keyword>
<comment type="subcellular location">
    <subcellularLocation>
        <location evidence="3 12">Membrane</location>
    </subcellularLocation>
</comment>
<dbReference type="GO" id="GO:0016020">
    <property type="term" value="C:membrane"/>
    <property type="evidence" value="ECO:0007669"/>
    <property type="project" value="UniProtKB-SubCell"/>
</dbReference>
<dbReference type="InterPro" id="IPR000172">
    <property type="entry name" value="GMC_OxRdtase_N"/>
</dbReference>
<comment type="caution">
    <text evidence="17">The sequence shown here is derived from an EMBL/GenBank/DDBJ whole genome shotgun (WGS) entry which is preliminary data.</text>
</comment>
<keyword evidence="7" id="KW-0812">Transmembrane</keyword>
<evidence type="ECO:0000256" key="13">
    <source>
        <dbReference type="PIRSR" id="PIRSR028937-1"/>
    </source>
</evidence>
<evidence type="ECO:0000256" key="7">
    <source>
        <dbReference type="ARBA" id="ARBA00022692"/>
    </source>
</evidence>
<evidence type="ECO:0000256" key="9">
    <source>
        <dbReference type="ARBA" id="ARBA00022989"/>
    </source>
</evidence>
<comment type="catalytic activity">
    <reaction evidence="1 12">
        <text>a long-chain primary fatty alcohol + O2 = a long-chain fatty aldehyde + H2O2</text>
        <dbReference type="Rhea" id="RHEA:22756"/>
        <dbReference type="ChEBI" id="CHEBI:15379"/>
        <dbReference type="ChEBI" id="CHEBI:16240"/>
        <dbReference type="ChEBI" id="CHEBI:17176"/>
        <dbReference type="ChEBI" id="CHEBI:77396"/>
        <dbReference type="EC" id="1.1.3.20"/>
    </reaction>
</comment>
<evidence type="ECO:0000256" key="2">
    <source>
        <dbReference type="ARBA" id="ARBA00003842"/>
    </source>
</evidence>
<evidence type="ECO:0000259" key="16">
    <source>
        <dbReference type="Pfam" id="PF05199"/>
    </source>
</evidence>
<dbReference type="EMBL" id="CAJHUC010002132">
    <property type="protein sequence ID" value="CAD7703247.1"/>
    <property type="molecule type" value="Genomic_DNA"/>
</dbReference>
<evidence type="ECO:0000256" key="1">
    <source>
        <dbReference type="ARBA" id="ARBA00000920"/>
    </source>
</evidence>
<dbReference type="Pfam" id="PF00732">
    <property type="entry name" value="GMC_oxred_N"/>
    <property type="match status" value="1"/>
</dbReference>
<reference evidence="17" key="1">
    <citation type="submission" date="2020-12" db="EMBL/GenBank/DDBJ databases">
        <authorList>
            <person name="Iha C."/>
        </authorList>
    </citation>
    <scope>NUCLEOTIDE SEQUENCE</scope>
</reference>
<organism evidence="17 18">
    <name type="scientific">Ostreobium quekettii</name>
    <dbReference type="NCBI Taxonomy" id="121088"/>
    <lineage>
        <taxon>Eukaryota</taxon>
        <taxon>Viridiplantae</taxon>
        <taxon>Chlorophyta</taxon>
        <taxon>core chlorophytes</taxon>
        <taxon>Ulvophyceae</taxon>
        <taxon>TCBD clade</taxon>
        <taxon>Bryopsidales</taxon>
        <taxon>Ostreobineae</taxon>
        <taxon>Ostreobiaceae</taxon>
        <taxon>Ostreobium</taxon>
    </lineage>
</organism>
<feature type="domain" description="Glucose-methanol-choline oxidoreductase N-terminal" evidence="15">
    <location>
        <begin position="299"/>
        <end position="520"/>
    </location>
</feature>
<evidence type="ECO:0000256" key="11">
    <source>
        <dbReference type="ARBA" id="ARBA00023136"/>
    </source>
</evidence>
<evidence type="ECO:0000256" key="5">
    <source>
        <dbReference type="ARBA" id="ARBA00013125"/>
    </source>
</evidence>
<dbReference type="InterPro" id="IPR012400">
    <property type="entry name" value="Long_Oxdase"/>
</dbReference>
<feature type="domain" description="Glucose-methanol-choline oxidoreductase C-terminal" evidence="16">
    <location>
        <begin position="608"/>
        <end position="749"/>
    </location>
</feature>